<evidence type="ECO:0000313" key="2">
    <source>
        <dbReference type="Proteomes" id="UP001239111"/>
    </source>
</evidence>
<organism evidence="1 2">
    <name type="scientific">Eretmocerus hayati</name>
    <dbReference type="NCBI Taxonomy" id="131215"/>
    <lineage>
        <taxon>Eukaryota</taxon>
        <taxon>Metazoa</taxon>
        <taxon>Ecdysozoa</taxon>
        <taxon>Arthropoda</taxon>
        <taxon>Hexapoda</taxon>
        <taxon>Insecta</taxon>
        <taxon>Pterygota</taxon>
        <taxon>Neoptera</taxon>
        <taxon>Endopterygota</taxon>
        <taxon>Hymenoptera</taxon>
        <taxon>Apocrita</taxon>
        <taxon>Proctotrupomorpha</taxon>
        <taxon>Chalcidoidea</taxon>
        <taxon>Aphelinidae</taxon>
        <taxon>Aphelininae</taxon>
        <taxon>Eretmocerus</taxon>
    </lineage>
</organism>
<proteinExistence type="predicted"/>
<protein>
    <submittedName>
        <fullName evidence="1">Uncharacterized protein</fullName>
    </submittedName>
</protein>
<dbReference type="Proteomes" id="UP001239111">
    <property type="component" value="Chromosome 1"/>
</dbReference>
<keyword evidence="2" id="KW-1185">Reference proteome</keyword>
<reference evidence="1" key="1">
    <citation type="submission" date="2023-04" db="EMBL/GenBank/DDBJ databases">
        <title>A chromosome-level genome assembly of the parasitoid wasp Eretmocerus hayati.</title>
        <authorList>
            <person name="Zhong Y."/>
            <person name="Liu S."/>
            <person name="Liu Y."/>
        </authorList>
    </citation>
    <scope>NUCLEOTIDE SEQUENCE</scope>
    <source>
        <strain evidence="1">ZJU_SS_LIU_2023</strain>
    </source>
</reference>
<sequence length="228" mass="26755">MEGQIWRWGESENKPFQTDKEWRRTVQKSRGTWLEGEEETRIGKKLAEYDITTIEASRHNKKGRASGGLLLATEKPLEAKTTRLDGETLNCEVSVKKERWKMILTYMNEEKGDNWRQIEEQVEEQAGTNLLILGDINARTGREGGSIGKRIEIKGQDQKCRRTEDAEELGNIRTHYPQRHGEKREIEYWRENQIRPHALGDNAQGKYRKEHKEEEDHSDLGRRSERRI</sequence>
<accession>A0ACC2PVA4</accession>
<gene>
    <name evidence="1" type="ORF">QAD02_021518</name>
</gene>
<dbReference type="EMBL" id="CM056741">
    <property type="protein sequence ID" value="KAJ8685725.1"/>
    <property type="molecule type" value="Genomic_DNA"/>
</dbReference>
<evidence type="ECO:0000313" key="1">
    <source>
        <dbReference type="EMBL" id="KAJ8685725.1"/>
    </source>
</evidence>
<name>A0ACC2PVA4_9HYME</name>
<comment type="caution">
    <text evidence="1">The sequence shown here is derived from an EMBL/GenBank/DDBJ whole genome shotgun (WGS) entry which is preliminary data.</text>
</comment>